<dbReference type="GO" id="GO:0006352">
    <property type="term" value="P:DNA-templated transcription initiation"/>
    <property type="evidence" value="ECO:0007669"/>
    <property type="project" value="InterPro"/>
</dbReference>
<evidence type="ECO:0000313" key="6">
    <source>
        <dbReference type="EMBL" id="VAW48019.1"/>
    </source>
</evidence>
<proteinExistence type="inferred from homology"/>
<accession>A0A3B0WF75</accession>
<protein>
    <recommendedName>
        <fullName evidence="5">RNA polymerase sigma-70 ECF-like HTH domain-containing protein</fullName>
    </recommendedName>
</protein>
<dbReference type="SUPFAM" id="SSF88659">
    <property type="entry name" value="Sigma3 and sigma4 domains of RNA polymerase sigma factors"/>
    <property type="match status" value="1"/>
</dbReference>
<sequence>MSYTAKQEITVLLKNLKQGDKSTQDEIMKILYQELRGFAGNILRSENQTITFQATELVNEAYIRMFDSDQLDWTDRTHFLSTAIVVMRRFLVDHARKKNSNTRIPKKGYDEYDEGALVTQSFDNDVVLLDDALRDLEKLDSKQARIVELRFFGGLAEKEVAKMMKVSVSTINREWKAAKMWLMHQIRNA</sequence>
<evidence type="ECO:0000256" key="1">
    <source>
        <dbReference type="ARBA" id="ARBA00010641"/>
    </source>
</evidence>
<evidence type="ECO:0000256" key="2">
    <source>
        <dbReference type="ARBA" id="ARBA00023015"/>
    </source>
</evidence>
<gene>
    <name evidence="6" type="ORF">MNBD_GAMMA03-736</name>
</gene>
<reference evidence="6" key="1">
    <citation type="submission" date="2018-06" db="EMBL/GenBank/DDBJ databases">
        <authorList>
            <person name="Zhirakovskaya E."/>
        </authorList>
    </citation>
    <scope>NUCLEOTIDE SEQUENCE</scope>
</reference>
<dbReference type="InterPro" id="IPR039425">
    <property type="entry name" value="RNA_pol_sigma-70-like"/>
</dbReference>
<dbReference type="SUPFAM" id="SSF88946">
    <property type="entry name" value="Sigma2 domain of RNA polymerase sigma factors"/>
    <property type="match status" value="1"/>
</dbReference>
<keyword evidence="3" id="KW-0731">Sigma factor</keyword>
<organism evidence="6">
    <name type="scientific">hydrothermal vent metagenome</name>
    <dbReference type="NCBI Taxonomy" id="652676"/>
    <lineage>
        <taxon>unclassified sequences</taxon>
        <taxon>metagenomes</taxon>
        <taxon>ecological metagenomes</taxon>
    </lineage>
</organism>
<evidence type="ECO:0000256" key="4">
    <source>
        <dbReference type="ARBA" id="ARBA00023163"/>
    </source>
</evidence>
<dbReference type="InterPro" id="IPR011517">
    <property type="entry name" value="RNA_pol_sigma70_ECF-like"/>
</dbReference>
<dbReference type="InterPro" id="IPR053812">
    <property type="entry name" value="HTH_Sigma70_ECF-like"/>
</dbReference>
<dbReference type="InterPro" id="IPR014284">
    <property type="entry name" value="RNA_pol_sigma-70_dom"/>
</dbReference>
<dbReference type="PANTHER" id="PTHR43133:SF39">
    <property type="entry name" value="SIMILAR TO RNA POLYMERASE SIGMA-E FACTOR"/>
    <property type="match status" value="1"/>
</dbReference>
<feature type="domain" description="RNA polymerase sigma-70 ECF-like HTH" evidence="5">
    <location>
        <begin position="7"/>
        <end position="187"/>
    </location>
</feature>
<dbReference type="Gene3D" id="1.10.1740.10">
    <property type="match status" value="1"/>
</dbReference>
<dbReference type="NCBIfam" id="TIGR02937">
    <property type="entry name" value="sigma70-ECF"/>
    <property type="match status" value="1"/>
</dbReference>
<name>A0A3B0WF75_9ZZZZ</name>
<dbReference type="InterPro" id="IPR036388">
    <property type="entry name" value="WH-like_DNA-bd_sf"/>
</dbReference>
<keyword evidence="2" id="KW-0805">Transcription regulation</keyword>
<dbReference type="NCBIfam" id="TIGR02999">
    <property type="entry name" value="Sig-70_X6"/>
    <property type="match status" value="1"/>
</dbReference>
<dbReference type="EMBL" id="UOFC01000179">
    <property type="protein sequence ID" value="VAW48019.1"/>
    <property type="molecule type" value="Genomic_DNA"/>
</dbReference>
<keyword evidence="4" id="KW-0804">Transcription</keyword>
<evidence type="ECO:0000256" key="3">
    <source>
        <dbReference type="ARBA" id="ARBA00023082"/>
    </source>
</evidence>
<dbReference type="GO" id="GO:0016987">
    <property type="term" value="F:sigma factor activity"/>
    <property type="evidence" value="ECO:0007669"/>
    <property type="project" value="UniProtKB-KW"/>
</dbReference>
<evidence type="ECO:0000259" key="5">
    <source>
        <dbReference type="Pfam" id="PF07638"/>
    </source>
</evidence>
<dbReference type="InterPro" id="IPR013324">
    <property type="entry name" value="RNA_pol_sigma_r3/r4-like"/>
</dbReference>
<dbReference type="PANTHER" id="PTHR43133">
    <property type="entry name" value="RNA POLYMERASE ECF-TYPE SIGMA FACTO"/>
    <property type="match status" value="1"/>
</dbReference>
<comment type="similarity">
    <text evidence="1">Belongs to the sigma-70 factor family. ECF subfamily.</text>
</comment>
<dbReference type="AlphaFoldDB" id="A0A3B0WF75"/>
<dbReference type="InterPro" id="IPR013325">
    <property type="entry name" value="RNA_pol_sigma_r2"/>
</dbReference>
<dbReference type="Gene3D" id="1.10.10.10">
    <property type="entry name" value="Winged helix-like DNA-binding domain superfamily/Winged helix DNA-binding domain"/>
    <property type="match status" value="1"/>
</dbReference>
<dbReference type="Pfam" id="PF07638">
    <property type="entry name" value="Sigma70_ECF"/>
    <property type="match status" value="1"/>
</dbReference>